<reference evidence="1" key="1">
    <citation type="submission" date="2022-10" db="EMBL/GenBank/DDBJ databases">
        <title>Algoriphagus sp. a novel bacteria isolate from halophytes salicornia europaea.</title>
        <authorList>
            <person name="Peng Y."/>
            <person name="Jiang L."/>
            <person name="Lee J."/>
        </authorList>
    </citation>
    <scope>NUCLEOTIDE SEQUENCE</scope>
    <source>
        <strain evidence="1">TR-M5</strain>
    </source>
</reference>
<sequence>MKRIAFILLILVWILGFEYWEAKASVPDPALVCCLDNPWNDCVVVTFIDPDEGITNQVVVHGVKVDCPYV</sequence>
<dbReference type="RefSeq" id="WP_264807539.1">
    <property type="nucleotide sequence ID" value="NZ_CP110226.1"/>
</dbReference>
<proteinExistence type="predicted"/>
<name>A0ABY6MEN9_9BACT</name>
<evidence type="ECO:0000313" key="1">
    <source>
        <dbReference type="EMBL" id="UZD21091.1"/>
    </source>
</evidence>
<accession>A0ABY6MEN9</accession>
<organism evidence="1 2">
    <name type="scientific">Algoriphagus halophytocola</name>
    <dbReference type="NCBI Taxonomy" id="2991499"/>
    <lineage>
        <taxon>Bacteria</taxon>
        <taxon>Pseudomonadati</taxon>
        <taxon>Bacteroidota</taxon>
        <taxon>Cytophagia</taxon>
        <taxon>Cytophagales</taxon>
        <taxon>Cyclobacteriaceae</taxon>
        <taxon>Algoriphagus</taxon>
    </lineage>
</organism>
<evidence type="ECO:0000313" key="2">
    <source>
        <dbReference type="Proteomes" id="UP001163156"/>
    </source>
</evidence>
<protein>
    <submittedName>
        <fullName evidence="1">Uncharacterized protein</fullName>
    </submittedName>
</protein>
<gene>
    <name evidence="1" type="ORF">OM944_10430</name>
</gene>
<dbReference type="Proteomes" id="UP001163156">
    <property type="component" value="Chromosome"/>
</dbReference>
<dbReference type="EMBL" id="CP110226">
    <property type="protein sequence ID" value="UZD21091.1"/>
    <property type="molecule type" value="Genomic_DNA"/>
</dbReference>
<keyword evidence="2" id="KW-1185">Reference proteome</keyword>